<evidence type="ECO:0000313" key="4">
    <source>
        <dbReference type="EMBL" id="OZG51496.1"/>
    </source>
</evidence>
<feature type="transmembrane region" description="Helical" evidence="2">
    <location>
        <begin position="158"/>
        <end position="179"/>
    </location>
</feature>
<keyword evidence="2" id="KW-0812">Transmembrane</keyword>
<dbReference type="GO" id="GO:0005886">
    <property type="term" value="C:plasma membrane"/>
    <property type="evidence" value="ECO:0007669"/>
    <property type="project" value="TreeGrafter"/>
</dbReference>
<feature type="domain" description="DUF218" evidence="3">
    <location>
        <begin position="191"/>
        <end position="324"/>
    </location>
</feature>
<comment type="caution">
    <text evidence="4">The sequence shown here is derived from an EMBL/GenBank/DDBJ whole genome shotgun (WGS) entry which is preliminary data.</text>
</comment>
<keyword evidence="5" id="KW-1185">Reference proteome</keyword>
<dbReference type="RefSeq" id="WP_245834919.1">
    <property type="nucleotide sequence ID" value="NZ_MWWR01000008.1"/>
</dbReference>
<gene>
    <name evidence="4" type="ORF">PSRA_1131</name>
</gene>
<feature type="compositionally biased region" description="Polar residues" evidence="1">
    <location>
        <begin position="1"/>
        <end position="10"/>
    </location>
</feature>
<evidence type="ECO:0000313" key="5">
    <source>
        <dbReference type="Proteomes" id="UP000216725"/>
    </source>
</evidence>
<feature type="transmembrane region" description="Helical" evidence="2">
    <location>
        <begin position="95"/>
        <end position="114"/>
    </location>
</feature>
<keyword evidence="2" id="KW-0472">Membrane</keyword>
<feature type="transmembrane region" description="Helical" evidence="2">
    <location>
        <begin position="126"/>
        <end position="146"/>
    </location>
</feature>
<reference evidence="4 5" key="1">
    <citation type="journal article" date="2017" name="BMC Genomics">
        <title>Comparative genomic and phylogenomic analyses of the Bifidobacteriaceae family.</title>
        <authorList>
            <person name="Lugli G.A."/>
            <person name="Milani C."/>
            <person name="Turroni F."/>
            <person name="Duranti S."/>
            <person name="Mancabelli L."/>
            <person name="Mangifesta M."/>
            <person name="Ferrario C."/>
            <person name="Modesto M."/>
            <person name="Mattarelli P."/>
            <person name="Jiri K."/>
            <person name="van Sinderen D."/>
            <person name="Ventura M."/>
        </authorList>
    </citation>
    <scope>NUCLEOTIDE SEQUENCE [LARGE SCALE GENOMIC DNA]</scope>
    <source>
        <strain evidence="4 5">DSM 24742</strain>
    </source>
</reference>
<organism evidence="4 5">
    <name type="scientific">Pseudoscardovia radai</name>
    <dbReference type="NCBI Taxonomy" id="987066"/>
    <lineage>
        <taxon>Bacteria</taxon>
        <taxon>Bacillati</taxon>
        <taxon>Actinomycetota</taxon>
        <taxon>Actinomycetes</taxon>
        <taxon>Bifidobacteriales</taxon>
        <taxon>Bifidobacteriaceae</taxon>
        <taxon>Pseudoscardovia</taxon>
    </lineage>
</organism>
<dbReference type="InterPro" id="IPR051599">
    <property type="entry name" value="Cell_Envelope_Assoc"/>
</dbReference>
<feature type="region of interest" description="Disordered" evidence="1">
    <location>
        <begin position="1"/>
        <end position="52"/>
    </location>
</feature>
<evidence type="ECO:0000256" key="2">
    <source>
        <dbReference type="SAM" id="Phobius"/>
    </source>
</evidence>
<dbReference type="Proteomes" id="UP000216725">
    <property type="component" value="Unassembled WGS sequence"/>
</dbReference>
<keyword evidence="2" id="KW-1133">Transmembrane helix</keyword>
<dbReference type="EMBL" id="MWWR01000008">
    <property type="protein sequence ID" value="OZG51496.1"/>
    <property type="molecule type" value="Genomic_DNA"/>
</dbReference>
<sequence>MMNELQSGDPQDNRNDPHSTGSAAETASDTIANNTPDTTSTNTATGISTDATATTSEYTNDTATTATTNSDANDTTTTAATNATNATATHIHFPLRQTATAIVCIAAFASLWYARAVYNTHTGTSFWLFWVALALALGVWAAAIWFHWWRVLPSAARIPIGIVLCVALCSFGMSQAAIVSHMRDEGNRNLDYIIVLGAQVYQGSPSLVLRYRLDKAAEYLRANPGTTCIVSGGQGPNEPYAEARGMADYLEHDAGIDASRIIEEPNSSTTVENLRNSRAIIDSANNTGSSTSSTVSEPSIGIVTNDFHVFRSLQIAHDQGYTDVRGIAAGSPRDMLLNNMVRESFAEAKYLIKR</sequence>
<name>A0A261EXV5_9BIFI</name>
<dbReference type="AlphaFoldDB" id="A0A261EXV5"/>
<evidence type="ECO:0000259" key="3">
    <source>
        <dbReference type="Pfam" id="PF02698"/>
    </source>
</evidence>
<evidence type="ECO:0000256" key="1">
    <source>
        <dbReference type="SAM" id="MobiDB-lite"/>
    </source>
</evidence>
<dbReference type="Gene3D" id="3.40.50.620">
    <property type="entry name" value="HUPs"/>
    <property type="match status" value="1"/>
</dbReference>
<dbReference type="GO" id="GO:0000270">
    <property type="term" value="P:peptidoglycan metabolic process"/>
    <property type="evidence" value="ECO:0007669"/>
    <property type="project" value="TreeGrafter"/>
</dbReference>
<dbReference type="CDD" id="cd06259">
    <property type="entry name" value="YdcF-like"/>
    <property type="match status" value="1"/>
</dbReference>
<dbReference type="PANTHER" id="PTHR30336:SF4">
    <property type="entry name" value="ENVELOPE BIOGENESIS FACTOR ELYC"/>
    <property type="match status" value="1"/>
</dbReference>
<feature type="compositionally biased region" description="Low complexity" evidence="1">
    <location>
        <begin position="33"/>
        <end position="52"/>
    </location>
</feature>
<feature type="compositionally biased region" description="Polar residues" evidence="1">
    <location>
        <begin position="18"/>
        <end position="32"/>
    </location>
</feature>
<dbReference type="GO" id="GO:0043164">
    <property type="term" value="P:Gram-negative-bacterium-type cell wall biogenesis"/>
    <property type="evidence" value="ECO:0007669"/>
    <property type="project" value="TreeGrafter"/>
</dbReference>
<dbReference type="Pfam" id="PF02698">
    <property type="entry name" value="DUF218"/>
    <property type="match status" value="1"/>
</dbReference>
<dbReference type="PANTHER" id="PTHR30336">
    <property type="entry name" value="INNER MEMBRANE PROTEIN, PROBABLE PERMEASE"/>
    <property type="match status" value="1"/>
</dbReference>
<accession>A0A261EXV5</accession>
<proteinExistence type="predicted"/>
<protein>
    <recommendedName>
        <fullName evidence="3">DUF218 domain-containing protein</fullName>
    </recommendedName>
</protein>
<dbReference type="InterPro" id="IPR014729">
    <property type="entry name" value="Rossmann-like_a/b/a_fold"/>
</dbReference>
<dbReference type="InterPro" id="IPR003848">
    <property type="entry name" value="DUF218"/>
</dbReference>